<dbReference type="EMBL" id="CP020563">
    <property type="protein sequence ID" value="ARF73535.1"/>
    <property type="molecule type" value="Genomic_DNA"/>
</dbReference>
<evidence type="ECO:0000256" key="3">
    <source>
        <dbReference type="ARBA" id="ARBA00023004"/>
    </source>
</evidence>
<name>A0ABC8BUX7_9ACTN</name>
<dbReference type="Pfam" id="PF08007">
    <property type="entry name" value="JmjC_2"/>
    <property type="match status" value="1"/>
</dbReference>
<gene>
    <name evidence="5" type="ORF">B7C62_15630</name>
</gene>
<dbReference type="PROSITE" id="PS51184">
    <property type="entry name" value="JMJC"/>
    <property type="match status" value="1"/>
</dbReference>
<keyword evidence="6" id="KW-1185">Reference proteome</keyword>
<evidence type="ECO:0000259" key="4">
    <source>
        <dbReference type="PROSITE" id="PS51184"/>
    </source>
</evidence>
<evidence type="ECO:0000313" key="6">
    <source>
        <dbReference type="Proteomes" id="UP000192251"/>
    </source>
</evidence>
<proteinExistence type="predicted"/>
<feature type="domain" description="JmjC" evidence="4">
    <location>
        <begin position="84"/>
        <end position="241"/>
    </location>
</feature>
<evidence type="ECO:0000256" key="1">
    <source>
        <dbReference type="ARBA" id="ARBA00001954"/>
    </source>
</evidence>
<dbReference type="AlphaFoldDB" id="A0ABC8BUX7"/>
<dbReference type="SUPFAM" id="SSF51197">
    <property type="entry name" value="Clavaminate synthase-like"/>
    <property type="match status" value="1"/>
</dbReference>
<dbReference type="InterPro" id="IPR003347">
    <property type="entry name" value="JmjC_dom"/>
</dbReference>
<reference evidence="5 6" key="1">
    <citation type="submission" date="2017-04" db="EMBL/GenBank/DDBJ databases">
        <title>The complete genome sequence of Streptomyces albolongus YIM 101047, the producer of novel bafilomycins and novel odoriferous sesquiterpenoids.</title>
        <authorList>
            <person name="Yin M."/>
            <person name="Jiang Y."/>
        </authorList>
    </citation>
    <scope>NUCLEOTIDE SEQUENCE [LARGE SCALE GENOMIC DNA]</scope>
    <source>
        <strain evidence="5 6">YIM 101047</strain>
    </source>
</reference>
<keyword evidence="3" id="KW-0408">Iron</keyword>
<accession>A0ABC8BUX7</accession>
<organism evidence="5 6">
    <name type="scientific">Kitasatospora albolonga</name>
    <dbReference type="NCBI Taxonomy" id="68173"/>
    <lineage>
        <taxon>Bacteria</taxon>
        <taxon>Bacillati</taxon>
        <taxon>Actinomycetota</taxon>
        <taxon>Actinomycetes</taxon>
        <taxon>Kitasatosporales</taxon>
        <taxon>Streptomycetaceae</taxon>
        <taxon>Kitasatospora</taxon>
    </lineage>
</organism>
<dbReference type="Proteomes" id="UP000192251">
    <property type="component" value="Chromosome"/>
</dbReference>
<sequence>MDHRLVVGIAEALGWNGPERLGTGFARGSLSERDLPTRMLTPDRLLDLAMRRNLGNPQIRCFRDGQELHPGAYLNQGMGGAGLVNMRHLGKLLDEGVTMVLDRANVFDPTLEAVCRALQWWSGERVNVNIYLTTNAAGGFGLHWDDHDVLVVQLSGEKDWEVRGPSRSVPLHRDAVRNDIPGEETLWTGTVRPGDILHIPRGYWHMAGRDDRGSGHSLHMTFGFSTRTGTSWLSWLVDRSRENELFRRDLETPAASEQHQQLTEAALELVGSRTPADFLAAREHDVAPSRHVPFLETFGHPDSVVCVCEFRPRVLDLGETVEVLSSGKKLTFRSKALPALRLLLSGRPVHVNRAADSVGDEVHALAELLMRHEWCAPLTPELASGYSGLVADAAP</sequence>
<evidence type="ECO:0000313" key="5">
    <source>
        <dbReference type="EMBL" id="ARF73535.1"/>
    </source>
</evidence>
<dbReference type="PANTHER" id="PTHR13096:SF8">
    <property type="entry name" value="RIBOSOMAL OXYGENASE 1"/>
    <property type="match status" value="1"/>
</dbReference>
<evidence type="ECO:0000256" key="2">
    <source>
        <dbReference type="ARBA" id="ARBA00022723"/>
    </source>
</evidence>
<dbReference type="RefSeq" id="WP_084747323.1">
    <property type="nucleotide sequence ID" value="NZ_CP020563.1"/>
</dbReference>
<keyword evidence="2" id="KW-0479">Metal-binding</keyword>
<dbReference type="Gene3D" id="2.60.120.650">
    <property type="entry name" value="Cupin"/>
    <property type="match status" value="1"/>
</dbReference>
<dbReference type="GO" id="GO:0046872">
    <property type="term" value="F:metal ion binding"/>
    <property type="evidence" value="ECO:0007669"/>
    <property type="project" value="UniProtKB-KW"/>
</dbReference>
<dbReference type="PANTHER" id="PTHR13096">
    <property type="entry name" value="MINA53 MYC INDUCED NUCLEAR ANTIGEN"/>
    <property type="match status" value="1"/>
</dbReference>
<comment type="cofactor">
    <cofactor evidence="1">
        <name>Fe(2+)</name>
        <dbReference type="ChEBI" id="CHEBI:29033"/>
    </cofactor>
</comment>
<protein>
    <submittedName>
        <fullName evidence="5">Cupin</fullName>
    </submittedName>
</protein>
<dbReference type="KEGG" id="kab:B7C62_15630"/>
<dbReference type="InterPro" id="IPR039994">
    <property type="entry name" value="NO66-like"/>
</dbReference>